<reference evidence="2 3" key="1">
    <citation type="journal article" date="2014" name="BMC Genomics">
        <title>Comparative genomics of the major fungal agents of human and animal Sporotrichosis: Sporothrix schenckii and Sporothrix brasiliensis.</title>
        <authorList>
            <person name="Teixeira M.M."/>
            <person name="de Almeida L.G."/>
            <person name="Kubitschek-Barreira P."/>
            <person name="Alves F.L."/>
            <person name="Kioshima E.S."/>
            <person name="Abadio A.K."/>
            <person name="Fernandes L."/>
            <person name="Derengowski L.S."/>
            <person name="Ferreira K.S."/>
            <person name="Souza R.C."/>
            <person name="Ruiz J.C."/>
            <person name="de Andrade N.C."/>
            <person name="Paes H.C."/>
            <person name="Nicola A.M."/>
            <person name="Albuquerque P."/>
            <person name="Gerber A.L."/>
            <person name="Martins V.P."/>
            <person name="Peconick L.D."/>
            <person name="Neto A.V."/>
            <person name="Chaucanez C.B."/>
            <person name="Silva P.A."/>
            <person name="Cunha O.L."/>
            <person name="de Oliveira F.F."/>
            <person name="dos Santos T.C."/>
            <person name="Barros A.L."/>
            <person name="Soares M.A."/>
            <person name="de Oliveira L.M."/>
            <person name="Marini M.M."/>
            <person name="Villalobos-Duno H."/>
            <person name="Cunha M.M."/>
            <person name="de Hoog S."/>
            <person name="da Silveira J.F."/>
            <person name="Henrissat B."/>
            <person name="Nino-Vega G.A."/>
            <person name="Cisalpino P.S."/>
            <person name="Mora-Montes H.M."/>
            <person name="Almeida S.R."/>
            <person name="Stajich J.E."/>
            <person name="Lopes-Bezerra L.M."/>
            <person name="Vasconcelos A.T."/>
            <person name="Felipe M.S."/>
        </authorList>
    </citation>
    <scope>NUCLEOTIDE SEQUENCE [LARGE SCALE GENOMIC DNA]</scope>
    <source>
        <strain evidence="2 3">1099-18</strain>
    </source>
</reference>
<dbReference type="RefSeq" id="XP_016587305.1">
    <property type="nucleotide sequence ID" value="XM_016736756.1"/>
</dbReference>
<evidence type="ECO:0000256" key="1">
    <source>
        <dbReference type="SAM" id="MobiDB-lite"/>
    </source>
</evidence>
<reference evidence="2 3" key="2">
    <citation type="journal article" date="2015" name="Eukaryot. Cell">
        <title>Asexual propagation of a virulent clone complex in a human and feline outbreak of sporotrichosis.</title>
        <authorList>
            <person name="Teixeira Mde M."/>
            <person name="Rodrigues A.M."/>
            <person name="Tsui C.K."/>
            <person name="de Almeida L.G."/>
            <person name="Van Diepeningen A.D."/>
            <person name="van den Ende B.G."/>
            <person name="Fernandes G.F."/>
            <person name="Kano R."/>
            <person name="Hamelin R.C."/>
            <person name="Lopes-Bezerra L.M."/>
            <person name="Vasconcelos A.T."/>
            <person name="de Hoog S."/>
            <person name="de Camargo Z.P."/>
            <person name="Felipe M.S."/>
        </authorList>
    </citation>
    <scope>NUCLEOTIDE SEQUENCE [LARGE SCALE GENOMIC DNA]</scope>
    <source>
        <strain evidence="2 3">1099-18</strain>
    </source>
</reference>
<name>A0A0F2M6B3_SPOSC</name>
<feature type="region of interest" description="Disordered" evidence="1">
    <location>
        <begin position="1"/>
        <end position="72"/>
    </location>
</feature>
<dbReference type="GeneID" id="27672033"/>
<comment type="caution">
    <text evidence="2">The sequence shown here is derived from an EMBL/GenBank/DDBJ whole genome shotgun (WGS) entry which is preliminary data.</text>
</comment>
<feature type="compositionally biased region" description="Basic and acidic residues" evidence="1">
    <location>
        <begin position="24"/>
        <end position="43"/>
    </location>
</feature>
<dbReference type="Proteomes" id="UP000033710">
    <property type="component" value="Unassembled WGS sequence"/>
</dbReference>
<dbReference type="KEGG" id="ssck:SPSK_10211"/>
<dbReference type="EMBL" id="AXCR01000007">
    <property type="protein sequence ID" value="KJR84629.1"/>
    <property type="molecule type" value="Genomic_DNA"/>
</dbReference>
<proteinExistence type="predicted"/>
<dbReference type="AlphaFoldDB" id="A0A0F2M6B3"/>
<dbReference type="VEuPathDB" id="FungiDB:SPSK_10211"/>
<organism evidence="2 3">
    <name type="scientific">Sporothrix schenckii 1099-18</name>
    <dbReference type="NCBI Taxonomy" id="1397361"/>
    <lineage>
        <taxon>Eukaryota</taxon>
        <taxon>Fungi</taxon>
        <taxon>Dikarya</taxon>
        <taxon>Ascomycota</taxon>
        <taxon>Pezizomycotina</taxon>
        <taxon>Sordariomycetes</taxon>
        <taxon>Sordariomycetidae</taxon>
        <taxon>Ophiostomatales</taxon>
        <taxon>Ophiostomataceae</taxon>
        <taxon>Sporothrix</taxon>
    </lineage>
</organism>
<protein>
    <submittedName>
        <fullName evidence="2">Uncharacterized protein</fullName>
    </submittedName>
</protein>
<evidence type="ECO:0000313" key="2">
    <source>
        <dbReference type="EMBL" id="KJR84629.1"/>
    </source>
</evidence>
<evidence type="ECO:0000313" key="3">
    <source>
        <dbReference type="Proteomes" id="UP000033710"/>
    </source>
</evidence>
<sequence length="72" mass="8189">MRGKVQHCQNWAESANEGRSQHCKKGEIVREKGGKVSGKREENEKSDEESDRNRPKSEILVAEGKGKSKREH</sequence>
<gene>
    <name evidence="2" type="ORF">SPSK_10211</name>
</gene>
<accession>A0A0F2M6B3</accession>